<name>A0AAU6P5P5_9FLAO</name>
<keyword evidence="4" id="KW-1185">Reference proteome</keyword>
<dbReference type="Proteomes" id="UP001368318">
    <property type="component" value="Chromosome"/>
</dbReference>
<evidence type="ECO:0000256" key="1">
    <source>
        <dbReference type="SAM" id="MobiDB-lite"/>
    </source>
</evidence>
<dbReference type="EMBL" id="CP136925">
    <property type="protein sequence ID" value="WXA12681.1"/>
    <property type="molecule type" value="Genomic_DNA"/>
</dbReference>
<feature type="region of interest" description="Disordered" evidence="1">
    <location>
        <begin position="245"/>
        <end position="301"/>
    </location>
</feature>
<dbReference type="KEGG" id="mcaa:R3L15_11185"/>
<dbReference type="EMBL" id="CP136924">
    <property type="protein sequence ID" value="WXA02158.1"/>
    <property type="molecule type" value="Genomic_DNA"/>
</dbReference>
<sequence>MSNLESLKTYNQTVPIEQTAVGRIIEQRIASQQEASRLLNDGFSFQEITWTTAFTTVGVAIGGPIGGLVGGIVGGVVDSCTKNRDNARARGINLDDYVAYPLTGIEEVVFLKWFDDYAVPTFNIIIEDVDAMIESQGSVNQSVIDKANEVFKALAVMEAYKDRMKSLSISFEGSENIVNNKVSVIEFGVNAVRNSLLDYLEENTTNYEATTETITASSVNKIGEMSLFWKDTTVTTTTIKFVETTPNNSDASTENTNTGGDENTGGSSTENTNDSGGSNTSGSNTENTNTGGSTNPEETTETKKFNWGKLAFFTAVGIGVSKLVKKDKK</sequence>
<feature type="compositionally biased region" description="Low complexity" evidence="1">
    <location>
        <begin position="252"/>
        <end position="297"/>
    </location>
</feature>
<evidence type="ECO:0000313" key="4">
    <source>
        <dbReference type="Proteomes" id="UP001368318"/>
    </source>
</evidence>
<protein>
    <submittedName>
        <fullName evidence="3">Uncharacterized protein</fullName>
    </submittedName>
</protein>
<evidence type="ECO:0000313" key="2">
    <source>
        <dbReference type="EMBL" id="WXA02158.1"/>
    </source>
</evidence>
<organism evidence="3">
    <name type="scientific">Mangrovimonas cancribranchiae</name>
    <dbReference type="NCBI Taxonomy" id="3080055"/>
    <lineage>
        <taxon>Bacteria</taxon>
        <taxon>Pseudomonadati</taxon>
        <taxon>Bacteroidota</taxon>
        <taxon>Flavobacteriia</taxon>
        <taxon>Flavobacteriales</taxon>
        <taxon>Flavobacteriaceae</taxon>
        <taxon>Mangrovimonas</taxon>
    </lineage>
</organism>
<reference evidence="3 4" key="1">
    <citation type="submission" date="2023-10" db="EMBL/GenBank/DDBJ databases">
        <title>Culture-based analysis of two novel bacteria associated with mangrove crab gills.</title>
        <authorList>
            <person name="Yang X."/>
            <person name="Garuglieri E."/>
            <person name="Van Goethem M.W."/>
            <person name="Fusi M."/>
            <person name="Marasco R."/>
            <person name="Daffonchio D.G."/>
        </authorList>
    </citation>
    <scope>NUCLEOTIDE SEQUENCE</scope>
    <source>
        <strain evidence="3">UG2-1</strain>
        <strain evidence="2">UG2-2</strain>
        <strain evidence="4">UG2_2</strain>
    </source>
</reference>
<dbReference type="RefSeq" id="WP_338731758.1">
    <property type="nucleotide sequence ID" value="NZ_CP136924.1"/>
</dbReference>
<dbReference type="AlphaFoldDB" id="A0AAU6P5P5"/>
<accession>A0AAU6P5P5</accession>
<gene>
    <name evidence="3" type="ORF">R3L15_11185</name>
    <name evidence="2" type="ORF">R3L16_10405</name>
</gene>
<proteinExistence type="predicted"/>
<evidence type="ECO:0000313" key="3">
    <source>
        <dbReference type="EMBL" id="WXA12681.1"/>
    </source>
</evidence>